<reference evidence="1 2" key="1">
    <citation type="journal article" date="2012" name="J. Bacteriol.">
        <title>Genome Sequence of the Alkane-Degrading Bacterium Alcanivorax hongdengensis Type Strain A-11-3.</title>
        <authorList>
            <person name="Lai Q."/>
            <person name="Shao Z."/>
        </authorList>
    </citation>
    <scope>NUCLEOTIDE SEQUENCE [LARGE SCALE GENOMIC DNA]</scope>
    <source>
        <strain evidence="1 2">A-11-3</strain>
    </source>
</reference>
<dbReference type="eggNOG" id="COG2818">
    <property type="taxonomic scope" value="Bacteria"/>
</dbReference>
<dbReference type="AlphaFoldDB" id="L0W7Z4"/>
<dbReference type="InterPro" id="IPR052891">
    <property type="entry name" value="DNA-3mA_glycosylase"/>
</dbReference>
<gene>
    <name evidence="1" type="ORF">A11A3_15527</name>
</gene>
<dbReference type="PATRIC" id="fig|1177179.3.peg.3057"/>
<protein>
    <recommendedName>
        <fullName evidence="3">3-methyladenine DNA glycosylase</fullName>
    </recommendedName>
</protein>
<proteinExistence type="predicted"/>
<dbReference type="GO" id="GO:0006284">
    <property type="term" value="P:base-excision repair"/>
    <property type="evidence" value="ECO:0007669"/>
    <property type="project" value="InterPro"/>
</dbReference>
<dbReference type="Gene3D" id="1.10.340.30">
    <property type="entry name" value="Hypothetical protein, domain 2"/>
    <property type="match status" value="1"/>
</dbReference>
<comment type="caution">
    <text evidence="1">The sequence shown here is derived from an EMBL/GenBank/DDBJ whole genome shotgun (WGS) entry which is preliminary data.</text>
</comment>
<dbReference type="SUPFAM" id="SSF48150">
    <property type="entry name" value="DNA-glycosylase"/>
    <property type="match status" value="1"/>
</dbReference>
<accession>L0W7Z4</accession>
<dbReference type="STRING" id="1177179.A11A3_15527"/>
<evidence type="ECO:0000313" key="1">
    <source>
        <dbReference type="EMBL" id="EKF73084.1"/>
    </source>
</evidence>
<dbReference type="InterPro" id="IPR011257">
    <property type="entry name" value="DNA_glycosylase"/>
</dbReference>
<dbReference type="PANTHER" id="PTHR30037">
    <property type="entry name" value="DNA-3-METHYLADENINE GLYCOSYLASE 1"/>
    <property type="match status" value="1"/>
</dbReference>
<dbReference type="GO" id="GO:0008725">
    <property type="term" value="F:DNA-3-methyladenine glycosylase activity"/>
    <property type="evidence" value="ECO:0007669"/>
    <property type="project" value="InterPro"/>
</dbReference>
<keyword evidence="2" id="KW-1185">Reference proteome</keyword>
<name>L0W7Z4_9GAMM</name>
<dbReference type="EMBL" id="AMRJ01000036">
    <property type="protein sequence ID" value="EKF73084.1"/>
    <property type="molecule type" value="Genomic_DNA"/>
</dbReference>
<dbReference type="PANTHER" id="PTHR30037:SF3">
    <property type="entry name" value="BLR0857 PROTEIN"/>
    <property type="match status" value="1"/>
</dbReference>
<dbReference type="Proteomes" id="UP000010164">
    <property type="component" value="Unassembled WGS sequence"/>
</dbReference>
<evidence type="ECO:0008006" key="3">
    <source>
        <dbReference type="Google" id="ProtNLM"/>
    </source>
</evidence>
<organism evidence="1 2">
    <name type="scientific">Alcanivorax hongdengensis A-11-3</name>
    <dbReference type="NCBI Taxonomy" id="1177179"/>
    <lineage>
        <taxon>Bacteria</taxon>
        <taxon>Pseudomonadati</taxon>
        <taxon>Pseudomonadota</taxon>
        <taxon>Gammaproteobacteria</taxon>
        <taxon>Oceanospirillales</taxon>
        <taxon>Alcanivoracaceae</taxon>
        <taxon>Alcanivorax</taxon>
    </lineage>
</organism>
<evidence type="ECO:0000313" key="2">
    <source>
        <dbReference type="Proteomes" id="UP000010164"/>
    </source>
</evidence>
<dbReference type="Pfam" id="PF03352">
    <property type="entry name" value="Adenine_glyco"/>
    <property type="match status" value="1"/>
</dbReference>
<sequence>MHGRRLEKSVIPFNDLLALAVNRKGSLKAVEAQLPAVLEPAALRARDDAFYLSAMMRRIFRAGLKHSLVDNKWPAFEEAFFGFEPEKLVLMPDSMLDERMQDTRLIRHWGKMKAIRHNAQLVMDLATEYGSVGQWLADWPAEDTVGLWQILKKRGKQLGGNSGAAFLRMVGKDTWYPTEDVVAVLKSHNVIDKPPSSQRDQKAAQQAFNHWQQQSGRPQAHISKILAFTVG</sequence>
<dbReference type="InterPro" id="IPR005019">
    <property type="entry name" value="Adenine_glyco"/>
</dbReference>